<gene>
    <name evidence="7" type="ORF">AN218_11010</name>
</gene>
<name>A0A1E7L6R1_9ACTN</name>
<dbReference type="AlphaFoldDB" id="A0A1E7L6R1"/>
<dbReference type="Gene3D" id="1.10.357.10">
    <property type="entry name" value="Tetracycline Repressor, domain 2"/>
    <property type="match status" value="1"/>
</dbReference>
<dbReference type="PATRIC" id="fig|518642.10.peg.2179"/>
<organism evidence="7 8">
    <name type="scientific">Streptomyces nanshensis</name>
    <dbReference type="NCBI Taxonomy" id="518642"/>
    <lineage>
        <taxon>Bacteria</taxon>
        <taxon>Bacillati</taxon>
        <taxon>Actinomycetota</taxon>
        <taxon>Actinomycetes</taxon>
        <taxon>Kitasatosporales</taxon>
        <taxon>Streptomycetaceae</taxon>
        <taxon>Streptomyces</taxon>
    </lineage>
</organism>
<comment type="caution">
    <text evidence="7">The sequence shown here is derived from an EMBL/GenBank/DDBJ whole genome shotgun (WGS) entry which is preliminary data.</text>
</comment>
<dbReference type="EMBL" id="LJGW01000181">
    <property type="protein sequence ID" value="OEV11869.1"/>
    <property type="molecule type" value="Genomic_DNA"/>
</dbReference>
<evidence type="ECO:0000313" key="8">
    <source>
        <dbReference type="Proteomes" id="UP000176005"/>
    </source>
</evidence>
<keyword evidence="3" id="KW-0804">Transcription</keyword>
<dbReference type="InterPro" id="IPR050109">
    <property type="entry name" value="HTH-type_TetR-like_transc_reg"/>
</dbReference>
<evidence type="ECO:0000256" key="2">
    <source>
        <dbReference type="ARBA" id="ARBA00023125"/>
    </source>
</evidence>
<dbReference type="GO" id="GO:0003700">
    <property type="term" value="F:DNA-binding transcription factor activity"/>
    <property type="evidence" value="ECO:0007669"/>
    <property type="project" value="TreeGrafter"/>
</dbReference>
<dbReference type="RefSeq" id="WP_070016614.1">
    <property type="nucleotide sequence ID" value="NZ_LJGW01000181.1"/>
</dbReference>
<dbReference type="SUPFAM" id="SSF46689">
    <property type="entry name" value="Homeodomain-like"/>
    <property type="match status" value="1"/>
</dbReference>
<evidence type="ECO:0000256" key="4">
    <source>
        <dbReference type="PROSITE-ProRule" id="PRU00335"/>
    </source>
</evidence>
<feature type="DNA-binding region" description="H-T-H motif" evidence="4">
    <location>
        <begin position="41"/>
        <end position="60"/>
    </location>
</feature>
<accession>A0A1E7L6R1</accession>
<dbReference type="PANTHER" id="PTHR30055:SF238">
    <property type="entry name" value="MYCOFACTOCIN BIOSYNTHESIS TRANSCRIPTIONAL REGULATOR MFTR-RELATED"/>
    <property type="match status" value="1"/>
</dbReference>
<sequence length="209" mass="22808">MPDGGAPARGGLRERKKAQTRRSIQAHALRLFLDHGYDGTTVEEIAAAAGVSHMTFFRYFPTKEAVVVSDGYDPMIAGLIAERPPEEDALTALHRALDEGLARVYEADRDALFVRTRLVLTTPALRARQWRDQHATEKLFAGALTERRPAEDPFRIRVLAAASLAAVTTALTVWVEGEGAGHLPALVDEAFGALRSPCGSAPRQREEPN</sequence>
<dbReference type="GO" id="GO:0000976">
    <property type="term" value="F:transcription cis-regulatory region binding"/>
    <property type="evidence" value="ECO:0007669"/>
    <property type="project" value="TreeGrafter"/>
</dbReference>
<dbReference type="InterPro" id="IPR001647">
    <property type="entry name" value="HTH_TetR"/>
</dbReference>
<keyword evidence="1" id="KW-0805">Transcription regulation</keyword>
<dbReference type="Proteomes" id="UP000176005">
    <property type="component" value="Unassembled WGS sequence"/>
</dbReference>
<dbReference type="PANTHER" id="PTHR30055">
    <property type="entry name" value="HTH-TYPE TRANSCRIPTIONAL REGULATOR RUTR"/>
    <property type="match status" value="1"/>
</dbReference>
<proteinExistence type="predicted"/>
<evidence type="ECO:0000256" key="5">
    <source>
        <dbReference type="SAM" id="MobiDB-lite"/>
    </source>
</evidence>
<keyword evidence="8" id="KW-1185">Reference proteome</keyword>
<protein>
    <submittedName>
        <fullName evidence="7">TetR family transcriptional regulator</fullName>
    </submittedName>
</protein>
<dbReference type="Pfam" id="PF00440">
    <property type="entry name" value="TetR_N"/>
    <property type="match status" value="1"/>
</dbReference>
<feature type="domain" description="HTH tetR-type" evidence="6">
    <location>
        <begin position="18"/>
        <end position="78"/>
    </location>
</feature>
<dbReference type="Pfam" id="PF17754">
    <property type="entry name" value="TetR_C_14"/>
    <property type="match status" value="1"/>
</dbReference>
<dbReference type="InterPro" id="IPR009057">
    <property type="entry name" value="Homeodomain-like_sf"/>
</dbReference>
<dbReference type="Gene3D" id="1.10.10.60">
    <property type="entry name" value="Homeodomain-like"/>
    <property type="match status" value="1"/>
</dbReference>
<evidence type="ECO:0000313" key="7">
    <source>
        <dbReference type="EMBL" id="OEV11869.1"/>
    </source>
</evidence>
<dbReference type="PROSITE" id="PS50977">
    <property type="entry name" value="HTH_TETR_2"/>
    <property type="match status" value="1"/>
</dbReference>
<evidence type="ECO:0000259" key="6">
    <source>
        <dbReference type="PROSITE" id="PS50977"/>
    </source>
</evidence>
<reference evidence="7 8" key="1">
    <citation type="journal article" date="2016" name="Front. Microbiol.">
        <title>Comparative Genomics Analysis of Streptomyces Species Reveals Their Adaptation to the Marine Environment and Their Diversity at the Genomic Level.</title>
        <authorList>
            <person name="Tian X."/>
            <person name="Zhang Z."/>
            <person name="Yang T."/>
            <person name="Chen M."/>
            <person name="Li J."/>
            <person name="Chen F."/>
            <person name="Yang J."/>
            <person name="Li W."/>
            <person name="Zhang B."/>
            <person name="Zhang Z."/>
            <person name="Wu J."/>
            <person name="Zhang C."/>
            <person name="Long L."/>
            <person name="Xiao J."/>
        </authorList>
    </citation>
    <scope>NUCLEOTIDE SEQUENCE [LARGE SCALE GENOMIC DNA]</scope>
    <source>
        <strain evidence="7 8">SCSIO 10429</strain>
    </source>
</reference>
<evidence type="ECO:0000256" key="3">
    <source>
        <dbReference type="ARBA" id="ARBA00023163"/>
    </source>
</evidence>
<feature type="region of interest" description="Disordered" evidence="5">
    <location>
        <begin position="1"/>
        <end position="20"/>
    </location>
</feature>
<evidence type="ECO:0000256" key="1">
    <source>
        <dbReference type="ARBA" id="ARBA00023015"/>
    </source>
</evidence>
<keyword evidence="2 4" id="KW-0238">DNA-binding</keyword>
<dbReference type="PRINTS" id="PR00455">
    <property type="entry name" value="HTHTETR"/>
</dbReference>
<dbReference type="InterPro" id="IPR041347">
    <property type="entry name" value="MftR_C"/>
</dbReference>